<sequence>MWHFTSAWPLPVDTTRAWEVLTDTPSWPHWWPGLRVVPIRTTEHGWIGARSALDFRAPGYRLRLGLEVSEAQPPQRPGEPAAVVLRAVGDLRGVARARIEPTGVAGAAAPSCLVRIDWRVRTVRPALRVGERLAPWALAASHAHVMSAGERGLRTYLETPGRPTR</sequence>
<evidence type="ECO:0000313" key="2">
    <source>
        <dbReference type="Proteomes" id="UP000224915"/>
    </source>
</evidence>
<dbReference type="Proteomes" id="UP000224915">
    <property type="component" value="Unassembled WGS sequence"/>
</dbReference>
<organism evidence="1 2">
    <name type="scientific">Serinibacter salmoneus</name>
    <dbReference type="NCBI Taxonomy" id="556530"/>
    <lineage>
        <taxon>Bacteria</taxon>
        <taxon>Bacillati</taxon>
        <taxon>Actinomycetota</taxon>
        <taxon>Actinomycetes</taxon>
        <taxon>Micrococcales</taxon>
        <taxon>Beutenbergiaceae</taxon>
        <taxon>Serinibacter</taxon>
    </lineage>
</organism>
<dbReference type="SUPFAM" id="SSF55961">
    <property type="entry name" value="Bet v1-like"/>
    <property type="match status" value="1"/>
</dbReference>
<dbReference type="AlphaFoldDB" id="A0A2A9D0Q6"/>
<dbReference type="EMBL" id="PDJD01000001">
    <property type="protein sequence ID" value="PFG19971.1"/>
    <property type="molecule type" value="Genomic_DNA"/>
</dbReference>
<gene>
    <name evidence="1" type="ORF">ATL40_1551</name>
</gene>
<evidence type="ECO:0000313" key="1">
    <source>
        <dbReference type="EMBL" id="PFG19971.1"/>
    </source>
</evidence>
<reference evidence="1 2" key="1">
    <citation type="submission" date="2017-10" db="EMBL/GenBank/DDBJ databases">
        <title>Sequencing the genomes of 1000 actinobacteria strains.</title>
        <authorList>
            <person name="Klenk H.-P."/>
        </authorList>
    </citation>
    <scope>NUCLEOTIDE SEQUENCE [LARGE SCALE GENOMIC DNA]</scope>
    <source>
        <strain evidence="1 2">DSM 21801</strain>
    </source>
</reference>
<evidence type="ECO:0008006" key="3">
    <source>
        <dbReference type="Google" id="ProtNLM"/>
    </source>
</evidence>
<dbReference type="InterPro" id="IPR023393">
    <property type="entry name" value="START-like_dom_sf"/>
</dbReference>
<proteinExistence type="predicted"/>
<name>A0A2A9D0Q6_9MICO</name>
<comment type="caution">
    <text evidence="1">The sequence shown here is derived from an EMBL/GenBank/DDBJ whole genome shotgun (WGS) entry which is preliminary data.</text>
</comment>
<dbReference type="Gene3D" id="3.30.530.20">
    <property type="match status" value="1"/>
</dbReference>
<keyword evidence="2" id="KW-1185">Reference proteome</keyword>
<protein>
    <recommendedName>
        <fullName evidence="3">Polyketide cyclase/dehydrase/lipid transport protein</fullName>
    </recommendedName>
</protein>
<accession>A0A2A9D0Q6</accession>